<dbReference type="EMBL" id="VWXX01000023">
    <property type="protein sequence ID" value="KAA6184174.1"/>
    <property type="molecule type" value="Genomic_DNA"/>
</dbReference>
<keyword evidence="8" id="KW-0784">Thiamine biosynthesis</keyword>
<comment type="pathway">
    <text evidence="2">Cofactor biosynthesis; thiamine diphosphate biosynthesis.</text>
</comment>
<reference evidence="14 15" key="1">
    <citation type="submission" date="2019-09" db="EMBL/GenBank/DDBJ databases">
        <title>Whole-genome sequence of the purple sulfur bacterium Thiohalocapsa marina DSM 19078.</title>
        <authorList>
            <person name="Kyndt J.A."/>
            <person name="Meyer T.E."/>
        </authorList>
    </citation>
    <scope>NUCLEOTIDE SEQUENCE [LARGE SCALE GENOMIC DNA]</scope>
    <source>
        <strain evidence="14 15">DSM 19078</strain>
    </source>
</reference>
<feature type="chain" id="PRO_5024309617" description="Thiamine pyrimidine synthase" evidence="12">
    <location>
        <begin position="20"/>
        <end position="337"/>
    </location>
</feature>
<organism evidence="14 15">
    <name type="scientific">Thiohalocapsa marina</name>
    <dbReference type="NCBI Taxonomy" id="424902"/>
    <lineage>
        <taxon>Bacteria</taxon>
        <taxon>Pseudomonadati</taxon>
        <taxon>Pseudomonadota</taxon>
        <taxon>Gammaproteobacteria</taxon>
        <taxon>Chromatiales</taxon>
        <taxon>Chromatiaceae</taxon>
        <taxon>Thiohalocapsa</taxon>
    </lineage>
</organism>
<proteinExistence type="inferred from homology"/>
<evidence type="ECO:0000256" key="5">
    <source>
        <dbReference type="ARBA" id="ARBA00022679"/>
    </source>
</evidence>
<evidence type="ECO:0000313" key="15">
    <source>
        <dbReference type="Proteomes" id="UP000322981"/>
    </source>
</evidence>
<dbReference type="OrthoDB" id="9791874at2"/>
<evidence type="ECO:0000256" key="8">
    <source>
        <dbReference type="ARBA" id="ARBA00022977"/>
    </source>
</evidence>
<dbReference type="GO" id="GO:0016740">
    <property type="term" value="F:transferase activity"/>
    <property type="evidence" value="ECO:0007669"/>
    <property type="project" value="UniProtKB-KW"/>
</dbReference>
<comment type="catalytic activity">
    <reaction evidence="11">
        <text>N(6)-(pyridoxal phosphate)-L-lysyl-[4-amino-5-hydroxymethyl-2-methylpyrimidine phosphate synthase] + L-histidyl-[4-amino-5-hydroxymethyl-2-methylpyrimidine phosphate synthase] + 2 Fe(3+) + 4 H2O = L-lysyl-[4-amino-5-hydroxymethyl-2-methylpyrimidine phosphate synthase] + (2S)-2-amino-5-hydroxy-4-oxopentanoyl-[4-amino-5-hydroxymethyl-2-methylpyrimidine phosphate synthase] + 4-amino-2-methyl-5-(phosphooxymethyl)pyrimidine + 3-oxopropanoate + 2 Fe(2+) + 2 H(+)</text>
        <dbReference type="Rhea" id="RHEA:65756"/>
        <dbReference type="Rhea" id="RHEA-COMP:16892"/>
        <dbReference type="Rhea" id="RHEA-COMP:16893"/>
        <dbReference type="Rhea" id="RHEA-COMP:16894"/>
        <dbReference type="Rhea" id="RHEA-COMP:16895"/>
        <dbReference type="ChEBI" id="CHEBI:15377"/>
        <dbReference type="ChEBI" id="CHEBI:15378"/>
        <dbReference type="ChEBI" id="CHEBI:29033"/>
        <dbReference type="ChEBI" id="CHEBI:29034"/>
        <dbReference type="ChEBI" id="CHEBI:29969"/>
        <dbReference type="ChEBI" id="CHEBI:29979"/>
        <dbReference type="ChEBI" id="CHEBI:33190"/>
        <dbReference type="ChEBI" id="CHEBI:58354"/>
        <dbReference type="ChEBI" id="CHEBI:143915"/>
        <dbReference type="ChEBI" id="CHEBI:157692"/>
    </reaction>
    <physiologicalReaction direction="left-to-right" evidence="11">
        <dbReference type="Rhea" id="RHEA:65757"/>
    </physiologicalReaction>
</comment>
<dbReference type="SUPFAM" id="SSF53850">
    <property type="entry name" value="Periplasmic binding protein-like II"/>
    <property type="match status" value="1"/>
</dbReference>
<evidence type="ECO:0000256" key="1">
    <source>
        <dbReference type="ARBA" id="ARBA00003469"/>
    </source>
</evidence>
<evidence type="ECO:0000256" key="6">
    <source>
        <dbReference type="ARBA" id="ARBA00022723"/>
    </source>
</evidence>
<evidence type="ECO:0000256" key="11">
    <source>
        <dbReference type="ARBA" id="ARBA00048179"/>
    </source>
</evidence>
<dbReference type="Gene3D" id="3.40.190.10">
    <property type="entry name" value="Periplasmic binding protein-like II"/>
    <property type="match status" value="2"/>
</dbReference>
<keyword evidence="5" id="KW-0808">Transferase</keyword>
<dbReference type="RefSeq" id="WP_150093910.1">
    <property type="nucleotide sequence ID" value="NZ_VWXX01000023.1"/>
</dbReference>
<dbReference type="PANTHER" id="PTHR31528">
    <property type="entry name" value="4-AMINO-5-HYDROXYMETHYL-2-METHYLPYRIMIDINE PHOSPHATE SYNTHASE THI11-RELATED"/>
    <property type="match status" value="1"/>
</dbReference>
<evidence type="ECO:0000256" key="12">
    <source>
        <dbReference type="SAM" id="SignalP"/>
    </source>
</evidence>
<keyword evidence="15" id="KW-1185">Reference proteome</keyword>
<evidence type="ECO:0000256" key="2">
    <source>
        <dbReference type="ARBA" id="ARBA00004948"/>
    </source>
</evidence>
<keyword evidence="7" id="KW-0663">Pyridoxal phosphate</keyword>
<comment type="subunit">
    <text evidence="4">Homodimer.</text>
</comment>
<evidence type="ECO:0000313" key="14">
    <source>
        <dbReference type="EMBL" id="KAA6184174.1"/>
    </source>
</evidence>
<evidence type="ECO:0000256" key="10">
    <source>
        <dbReference type="ARBA" id="ARBA00033171"/>
    </source>
</evidence>
<comment type="function">
    <text evidence="1">Responsible for the formation of the pyrimidine heterocycle in the thiamine biosynthesis pathway. Catalyzes the formation of hydroxymethylpyrimidine phosphate (HMP-P) from histidine and pyridoxal phosphate (PLP). The protein uses PLP and the active site histidine to form HMP-P, generating an inactive enzyme. The enzyme can only undergo a single turnover, which suggests it is a suicide enzyme.</text>
</comment>
<dbReference type="PANTHER" id="PTHR31528:SF1">
    <property type="entry name" value="4-AMINO-5-HYDROXYMETHYL-2-METHYLPYRIMIDINE PHOSPHATE SYNTHASE THI11-RELATED"/>
    <property type="match status" value="1"/>
</dbReference>
<dbReference type="GO" id="GO:0046872">
    <property type="term" value="F:metal ion binding"/>
    <property type="evidence" value="ECO:0007669"/>
    <property type="project" value="UniProtKB-KW"/>
</dbReference>
<gene>
    <name evidence="14" type="ORF">F2Q65_13360</name>
</gene>
<dbReference type="Proteomes" id="UP000322981">
    <property type="component" value="Unassembled WGS sequence"/>
</dbReference>
<comment type="caution">
    <text evidence="14">The sequence shown here is derived from an EMBL/GenBank/DDBJ whole genome shotgun (WGS) entry which is preliminary data.</text>
</comment>
<dbReference type="GO" id="GO:0009228">
    <property type="term" value="P:thiamine biosynthetic process"/>
    <property type="evidence" value="ECO:0007669"/>
    <property type="project" value="UniProtKB-KW"/>
</dbReference>
<evidence type="ECO:0000256" key="7">
    <source>
        <dbReference type="ARBA" id="ARBA00022898"/>
    </source>
</evidence>
<feature type="domain" description="SsuA/THI5-like" evidence="13">
    <location>
        <begin position="44"/>
        <end position="256"/>
    </location>
</feature>
<evidence type="ECO:0000256" key="4">
    <source>
        <dbReference type="ARBA" id="ARBA00011738"/>
    </source>
</evidence>
<dbReference type="Pfam" id="PF09084">
    <property type="entry name" value="NMT1"/>
    <property type="match status" value="1"/>
</dbReference>
<keyword evidence="9" id="KW-0408">Iron</keyword>
<comment type="similarity">
    <text evidence="3">Belongs to the NMT1/THI5 family.</text>
</comment>
<feature type="signal peptide" evidence="12">
    <location>
        <begin position="1"/>
        <end position="19"/>
    </location>
</feature>
<sequence length="337" mass="36614">MKLLLLLLLLIPGWPAVLADTAASGSPSNSPPPLQLALQWTPQSQFAGFYVAQARGLYAKAGLDVRLLHADSERSSLQLLQSGDADLATAFLADALIAAADTPDTNGLAQVAQLVQYSNLMLVAWKGLGIEQAEDLDGRLVSHWQGAFSASFAAFFDAQGVEPKVIPQHGSINLFLDQGVAACAAMEYNELHHIWQAGVDYDKLTRFRMRDFGFGFPEDGLYARADWIARHPEQALALRQATLAGWAHARTHPEEAIDLVLAQARDAGIPANRPHERWMLTHMLKAIFPPRASAQQAGALDPDAFDDSVRTLRAAGLIDQPPTFTRFAPLEPDPAAR</sequence>
<protein>
    <recommendedName>
        <fullName evidence="10">Thiamine pyrimidine synthase</fullName>
    </recommendedName>
</protein>
<dbReference type="AlphaFoldDB" id="A0A5M8FI92"/>
<keyword evidence="6" id="KW-0479">Metal-binding</keyword>
<name>A0A5M8FI92_9GAMM</name>
<dbReference type="InterPro" id="IPR015168">
    <property type="entry name" value="SsuA/THI5"/>
</dbReference>
<accession>A0A5M8FI92</accession>
<evidence type="ECO:0000256" key="9">
    <source>
        <dbReference type="ARBA" id="ARBA00023004"/>
    </source>
</evidence>
<dbReference type="InterPro" id="IPR027939">
    <property type="entry name" value="NMT1/THI5"/>
</dbReference>
<evidence type="ECO:0000256" key="3">
    <source>
        <dbReference type="ARBA" id="ARBA00009406"/>
    </source>
</evidence>
<keyword evidence="12" id="KW-0732">Signal</keyword>
<evidence type="ECO:0000259" key="13">
    <source>
        <dbReference type="Pfam" id="PF09084"/>
    </source>
</evidence>